<accession>A0A381R4Z6</accession>
<dbReference type="EMBL" id="UINC01001612">
    <property type="protein sequence ID" value="SUZ84907.1"/>
    <property type="molecule type" value="Genomic_DNA"/>
</dbReference>
<dbReference type="AlphaFoldDB" id="A0A381R4Z6"/>
<gene>
    <name evidence="1" type="ORF">METZ01_LOCUS37761</name>
</gene>
<feature type="non-terminal residue" evidence="1">
    <location>
        <position position="1"/>
    </location>
</feature>
<evidence type="ECO:0000313" key="1">
    <source>
        <dbReference type="EMBL" id="SUZ84907.1"/>
    </source>
</evidence>
<name>A0A381R4Z6_9ZZZZ</name>
<organism evidence="1">
    <name type="scientific">marine metagenome</name>
    <dbReference type="NCBI Taxonomy" id="408172"/>
    <lineage>
        <taxon>unclassified sequences</taxon>
        <taxon>metagenomes</taxon>
        <taxon>ecological metagenomes</taxon>
    </lineage>
</organism>
<reference evidence="1" key="1">
    <citation type="submission" date="2018-05" db="EMBL/GenBank/DDBJ databases">
        <authorList>
            <person name="Lanie J.A."/>
            <person name="Ng W.-L."/>
            <person name="Kazmierczak K.M."/>
            <person name="Andrzejewski T.M."/>
            <person name="Davidsen T.M."/>
            <person name="Wayne K.J."/>
            <person name="Tettelin H."/>
            <person name="Glass J.I."/>
            <person name="Rusch D."/>
            <person name="Podicherti R."/>
            <person name="Tsui H.-C.T."/>
            <person name="Winkler M.E."/>
        </authorList>
    </citation>
    <scope>NUCLEOTIDE SEQUENCE</scope>
</reference>
<sequence>MKDWNSITVDRYYEQLRVPSTVAIGILNISRDINSKIVNKRTLDMTYFYINRMVKAGLCDYIGSYKSVKDILDEAVQKGKKYCMVACQGLLLFRGQSLIVQSLDYADKNPNFFVIAHIMDKQAQHYLTNGAYPGLHRQYLFVNLDTWTKLGKPSFDEIGFFWDRKQNLRNYKLSEETIHSNYTPAWIEGTEGSADHSVTSDGSNWIDIACKNNVRIDNLDNDMRACKVFLYPYTDTEKLESVWYNKQSPTVDKLTNQAQRGWIRKLAYQEEIEKDRVYAFNTETLSSEGVRTNKPIDVLFSAAAGFKPLAILNANGFHEGTQIHYFDWCEASLNYKKHLLETWDGYDLHEWLLEHDLEYNFSSTYRGNYESYWQQEVAEHGGKEAFKTLWDRYKNLKHEFHIIDIVNESSKLFDKVSSITGTKVLWTTNIWSSEMLHWNIEPEVLEEKWKAFESLIPEDLILYGHDYVAVDMTERV</sequence>
<feature type="non-terminal residue" evidence="1">
    <location>
        <position position="476"/>
    </location>
</feature>
<proteinExistence type="predicted"/>
<protein>
    <submittedName>
        <fullName evidence="1">Uncharacterized protein</fullName>
    </submittedName>
</protein>